<accession>A0ABX1C805</accession>
<proteinExistence type="inferred from homology"/>
<dbReference type="SUPFAM" id="SSF49384">
    <property type="entry name" value="Carbohydrate-binding domain"/>
    <property type="match status" value="1"/>
</dbReference>
<organism evidence="10 11">
    <name type="scientific">Streptomyces bohaiensis</name>
    <dbReference type="NCBI Taxonomy" id="1431344"/>
    <lineage>
        <taxon>Bacteria</taxon>
        <taxon>Bacillati</taxon>
        <taxon>Actinomycetota</taxon>
        <taxon>Actinomycetes</taxon>
        <taxon>Kitasatosporales</taxon>
        <taxon>Streptomycetaceae</taxon>
        <taxon>Streptomyces</taxon>
    </lineage>
</organism>
<feature type="region of interest" description="Disordered" evidence="7">
    <location>
        <begin position="369"/>
        <end position="400"/>
    </location>
</feature>
<dbReference type="SMART" id="SM00637">
    <property type="entry name" value="CBD_II"/>
    <property type="match status" value="1"/>
</dbReference>
<dbReference type="Gene3D" id="3.20.20.80">
    <property type="entry name" value="Glycosidases"/>
    <property type="match status" value="1"/>
</dbReference>
<dbReference type="SUPFAM" id="SSF51445">
    <property type="entry name" value="(Trans)glycosidases"/>
    <property type="match status" value="1"/>
</dbReference>
<keyword evidence="8" id="KW-0472">Membrane</keyword>
<evidence type="ECO:0000313" key="11">
    <source>
        <dbReference type="Proteomes" id="UP000727056"/>
    </source>
</evidence>
<gene>
    <name evidence="10" type="ORF">HCN52_09485</name>
</gene>
<dbReference type="Gene3D" id="2.60.40.290">
    <property type="match status" value="1"/>
</dbReference>
<dbReference type="InterPro" id="IPR008965">
    <property type="entry name" value="CBM2/CBM3_carb-bd_dom_sf"/>
</dbReference>
<comment type="similarity">
    <text evidence="6">Belongs to the glycosyl hydrolase 5 (cellulase A) family.</text>
</comment>
<feature type="region of interest" description="Disordered" evidence="7">
    <location>
        <begin position="1"/>
        <end position="42"/>
    </location>
</feature>
<dbReference type="PANTHER" id="PTHR42754:SF1">
    <property type="entry name" value="LIPOPROTEIN"/>
    <property type="match status" value="1"/>
</dbReference>
<keyword evidence="4 6" id="KW-0326">Glycosidase</keyword>
<feature type="compositionally biased region" description="Basic and acidic residues" evidence="7">
    <location>
        <begin position="1"/>
        <end position="13"/>
    </location>
</feature>
<evidence type="ECO:0000256" key="6">
    <source>
        <dbReference type="RuleBase" id="RU361153"/>
    </source>
</evidence>
<evidence type="ECO:0000256" key="5">
    <source>
        <dbReference type="ARBA" id="ARBA00023326"/>
    </source>
</evidence>
<comment type="caution">
    <text evidence="10">The sequence shown here is derived from an EMBL/GenBank/DDBJ whole genome shotgun (WGS) entry which is preliminary data.</text>
</comment>
<dbReference type="Proteomes" id="UP000727056">
    <property type="component" value="Unassembled WGS sequence"/>
</dbReference>
<feature type="compositionally biased region" description="Acidic residues" evidence="7">
    <location>
        <begin position="378"/>
        <end position="395"/>
    </location>
</feature>
<evidence type="ECO:0000256" key="7">
    <source>
        <dbReference type="SAM" id="MobiDB-lite"/>
    </source>
</evidence>
<evidence type="ECO:0000259" key="9">
    <source>
        <dbReference type="PROSITE" id="PS51173"/>
    </source>
</evidence>
<dbReference type="EC" id="3.2.1.4" evidence="6"/>
<dbReference type="Pfam" id="PF00150">
    <property type="entry name" value="Cellulase"/>
    <property type="match status" value="1"/>
</dbReference>
<dbReference type="InterPro" id="IPR001547">
    <property type="entry name" value="Glyco_hydro_5"/>
</dbReference>
<dbReference type="InterPro" id="IPR012291">
    <property type="entry name" value="CBM2_carb-bd_dom_sf"/>
</dbReference>
<dbReference type="PANTHER" id="PTHR42754">
    <property type="entry name" value="ENDOGLUCANASE"/>
    <property type="match status" value="1"/>
</dbReference>
<keyword evidence="5 6" id="KW-0624">Polysaccharide degradation</keyword>
<feature type="transmembrane region" description="Helical" evidence="8">
    <location>
        <begin position="47"/>
        <end position="67"/>
    </location>
</feature>
<keyword evidence="11" id="KW-1185">Reference proteome</keyword>
<dbReference type="Pfam" id="PF00553">
    <property type="entry name" value="CBM_2"/>
    <property type="match status" value="1"/>
</dbReference>
<keyword evidence="2" id="KW-0732">Signal</keyword>
<sequence>MNRWRTDPGEPHRAPPRGTPPPGAAHMRPPSRSSGPALPRRDDRRRLTAIAAVLALLTGSLVAFLGLSRPAHAATGLRVSDGRIVEADGNDFVLRGVNHPHSWYTHTTPQALADIKALGSNTVRVVLSTGDRWERSSESEVAGVIAGCRANRLICVLEVHDTTGYGEQAGAVSLDRAADYWISVAGALAGQENHVIVNIGNEPHGNQGYERWTADTIGAIGKLRAAGLDHLLMVDGPNWGQDWSNTMRQNAAAVYDADPSGNTVFSIHMYGVYETPAAVSGYLNHFVDAGLPLVVGEFGHYHSDGDPDEDAILAVAEDLGIGYLGWSWSGNSAEVGYLDLVNGFDGGSLTSWGERLFNGPNGIAETSREATVFSGDPDPTDPTDPADPDPTEPDPTDPGGRCAVTYTVSHTWGGGFQAAVRLTNTGPTALDGWRLSWTFAGDERVQNAWGARVEQTGRGLSLAPEPWTAAVPPGGHVEIGFTATGAAAGPPGSVALDGADCTVA</sequence>
<feature type="domain" description="CBM2" evidence="9">
    <location>
        <begin position="395"/>
        <end position="504"/>
    </location>
</feature>
<protein>
    <recommendedName>
        <fullName evidence="6">Endoglucanase</fullName>
        <ecNumber evidence="6">3.2.1.4</ecNumber>
    </recommendedName>
</protein>
<evidence type="ECO:0000256" key="3">
    <source>
        <dbReference type="ARBA" id="ARBA00022801"/>
    </source>
</evidence>
<evidence type="ECO:0000256" key="1">
    <source>
        <dbReference type="ARBA" id="ARBA00000966"/>
    </source>
</evidence>
<dbReference type="InterPro" id="IPR017853">
    <property type="entry name" value="GH"/>
</dbReference>
<evidence type="ECO:0000313" key="10">
    <source>
        <dbReference type="EMBL" id="NJQ15173.1"/>
    </source>
</evidence>
<evidence type="ECO:0000256" key="2">
    <source>
        <dbReference type="ARBA" id="ARBA00022729"/>
    </source>
</evidence>
<dbReference type="InterPro" id="IPR001919">
    <property type="entry name" value="CBD2"/>
</dbReference>
<evidence type="ECO:0000256" key="4">
    <source>
        <dbReference type="ARBA" id="ARBA00023295"/>
    </source>
</evidence>
<dbReference type="InterPro" id="IPR018087">
    <property type="entry name" value="Glyco_hydro_5_CS"/>
</dbReference>
<keyword evidence="3 6" id="KW-0378">Hydrolase</keyword>
<evidence type="ECO:0000256" key="8">
    <source>
        <dbReference type="SAM" id="Phobius"/>
    </source>
</evidence>
<name>A0ABX1C805_9ACTN</name>
<dbReference type="PROSITE" id="PS00659">
    <property type="entry name" value="GLYCOSYL_HYDROL_F5"/>
    <property type="match status" value="1"/>
</dbReference>
<keyword evidence="6" id="KW-0136">Cellulose degradation</keyword>
<dbReference type="PROSITE" id="PS51173">
    <property type="entry name" value="CBM2"/>
    <property type="match status" value="1"/>
</dbReference>
<keyword evidence="8" id="KW-0812">Transmembrane</keyword>
<comment type="catalytic activity">
    <reaction evidence="1 6">
        <text>Endohydrolysis of (1-&gt;4)-beta-D-glucosidic linkages in cellulose, lichenin and cereal beta-D-glucans.</text>
        <dbReference type="EC" id="3.2.1.4"/>
    </reaction>
</comment>
<keyword evidence="8" id="KW-1133">Transmembrane helix</keyword>
<reference evidence="10 11" key="1">
    <citation type="submission" date="2020-03" db="EMBL/GenBank/DDBJ databases">
        <title>Draft genome of Streptomyces sp. ventii, isolated from the Axial Seamount in the Pacific Ocean, and resequencing of the two type strains Streptomyces lonarensis strain NCL 716 and Streptomyces bohaiensis strain 11A07.</title>
        <authorList>
            <person name="Loughran R.M."/>
            <person name="Pfannmuller K.M."/>
            <person name="Wasson B.J."/>
            <person name="Deadmond M.C."/>
            <person name="Paddock B.E."/>
            <person name="Koyack M.J."/>
            <person name="Gallegos D.A."/>
            <person name="Mitchell E.A."/>
            <person name="Ushijima B."/>
            <person name="Saw J.H."/>
            <person name="Mcphail K.L."/>
            <person name="Videau P."/>
        </authorList>
    </citation>
    <scope>NUCLEOTIDE SEQUENCE [LARGE SCALE GENOMIC DNA]</scope>
    <source>
        <strain evidence="10 11">11A07</strain>
    </source>
</reference>
<keyword evidence="6" id="KW-0119">Carbohydrate metabolism</keyword>
<dbReference type="EMBL" id="JAAVJC010000057">
    <property type="protein sequence ID" value="NJQ15173.1"/>
    <property type="molecule type" value="Genomic_DNA"/>
</dbReference>